<evidence type="ECO:0008006" key="4">
    <source>
        <dbReference type="Google" id="ProtNLM"/>
    </source>
</evidence>
<dbReference type="Proteomes" id="UP000076595">
    <property type="component" value="Chromosome"/>
</dbReference>
<reference evidence="2 3" key="1">
    <citation type="submission" date="2015-03" db="EMBL/GenBank/DDBJ databases">
        <title>Genome study of Acetobacter sp. SLV-7.</title>
        <authorList>
            <person name="Cho G.Y."/>
            <person name="Jeon C.O."/>
        </authorList>
    </citation>
    <scope>NUCLEOTIDE SEQUENCE [LARGE SCALE GENOMIC DNA]</scope>
    <source>
        <strain evidence="2 3">SLV-7</strain>
    </source>
</reference>
<evidence type="ECO:0000256" key="1">
    <source>
        <dbReference type="SAM" id="MobiDB-lite"/>
    </source>
</evidence>
<feature type="region of interest" description="Disordered" evidence="1">
    <location>
        <begin position="1"/>
        <end position="25"/>
    </location>
</feature>
<evidence type="ECO:0000313" key="3">
    <source>
        <dbReference type="Proteomes" id="UP000076595"/>
    </source>
</evidence>
<accession>A0ABM6AI45</accession>
<keyword evidence="3" id="KW-1185">Reference proteome</keyword>
<feature type="compositionally biased region" description="Polar residues" evidence="1">
    <location>
        <begin position="1"/>
        <end position="11"/>
    </location>
</feature>
<gene>
    <name evidence="2" type="ORF">WG31_04660</name>
</gene>
<dbReference type="RefSeq" id="WP_063353788.1">
    <property type="nucleotide sequence ID" value="NZ_CP011120.1"/>
</dbReference>
<name>A0ABM6AI45_9PROT</name>
<proteinExistence type="predicted"/>
<protein>
    <recommendedName>
        <fullName evidence="4">Tail assembly chaperone</fullName>
    </recommendedName>
</protein>
<organism evidence="2 3">
    <name type="scientific">Acetobacter oryzifermentans</name>
    <dbReference type="NCBI Taxonomy" id="1633874"/>
    <lineage>
        <taxon>Bacteria</taxon>
        <taxon>Pseudomonadati</taxon>
        <taxon>Pseudomonadota</taxon>
        <taxon>Alphaproteobacteria</taxon>
        <taxon>Acetobacterales</taxon>
        <taxon>Acetobacteraceae</taxon>
        <taxon>Acetobacter</taxon>
    </lineage>
</organism>
<dbReference type="EMBL" id="CP011120">
    <property type="protein sequence ID" value="ANA13381.1"/>
    <property type="molecule type" value="Genomic_DNA"/>
</dbReference>
<sequence length="150" mass="15960">MTGSTIENKASTQKDDGLPPAPEGFSFKQGVCSINGTPTDTFEVKWTGADGLAHTASFRKKVPLGQRISAMESFGEQVTAEGRVGFLAAISAIDMDSIPEPPERGRNELLGFLDRLDDAGLMAWMRAKAEIAKSSEEQAEAAKVKATVGN</sequence>
<evidence type="ECO:0000313" key="2">
    <source>
        <dbReference type="EMBL" id="ANA13381.1"/>
    </source>
</evidence>